<dbReference type="InterPro" id="IPR015879">
    <property type="entry name" value="Ring_hydroxy_dOase_asu_C_dom"/>
</dbReference>
<dbReference type="SUPFAM" id="SSF55961">
    <property type="entry name" value="Bet v1-like"/>
    <property type="match status" value="1"/>
</dbReference>
<comment type="caution">
    <text evidence="9">The sequence shown here is derived from an EMBL/GenBank/DDBJ whole genome shotgun (WGS) entry which is preliminary data.</text>
</comment>
<keyword evidence="3" id="KW-0479">Metal-binding</keyword>
<keyword evidence="5" id="KW-0408">Iron</keyword>
<organism evidence="9 10">
    <name type="scientific">Vasconcelosia minhoensis LEGE 07310</name>
    <dbReference type="NCBI Taxonomy" id="915328"/>
    <lineage>
        <taxon>Bacteria</taxon>
        <taxon>Bacillati</taxon>
        <taxon>Cyanobacteriota</taxon>
        <taxon>Cyanophyceae</taxon>
        <taxon>Nodosilineales</taxon>
        <taxon>Cymatolegaceae</taxon>
        <taxon>Vasconcelosia</taxon>
        <taxon>Vasconcelosia minhoensis</taxon>
    </lineage>
</organism>
<dbReference type="GO" id="GO:0004497">
    <property type="term" value="F:monooxygenase activity"/>
    <property type="evidence" value="ECO:0007669"/>
    <property type="project" value="UniProtKB-ARBA"/>
</dbReference>
<dbReference type="GO" id="GO:0051537">
    <property type="term" value="F:2 iron, 2 sulfur cluster binding"/>
    <property type="evidence" value="ECO:0007669"/>
    <property type="project" value="UniProtKB-KW"/>
</dbReference>
<dbReference type="InterPro" id="IPR036922">
    <property type="entry name" value="Rieske_2Fe-2S_sf"/>
</dbReference>
<evidence type="ECO:0000256" key="7">
    <source>
        <dbReference type="ARBA" id="ARBA00023027"/>
    </source>
</evidence>
<sequence>MSFLTAWQPQSLTQEGRTFPAEMYISETIYQRELRQIFGRAWCYVGHVSQLQGPGSYFTLDLAEQPLVIVQNQAGALRGFFNICPHRAVPVVLGSGQCDRLSCRYHTLSFDLEGQLHESEGEQTEANPAEYPLRPIQVETWGPFIFVNLDLQAGPLADQLGELPEKFQRYRFDEWARIHSVDYWTETNWKLYVENNVESYHEFSVHASIARYYQATQAEARHHYYLQYAAFPPDDPDYAAKPPELISPGLGEPERTGKSTVSLFPNFAWIVRPWIAIIYLIDPQGRSRTRIRWDWLVPDSPTARAADNVQPLIEFFDNIQQEDLNLLPAIQRRIESSGYRPGRLSPTREVGTHLFQELVMRYLTRPD</sequence>
<dbReference type="Proteomes" id="UP000636505">
    <property type="component" value="Unassembled WGS sequence"/>
</dbReference>
<dbReference type="Gene3D" id="3.90.380.10">
    <property type="entry name" value="Naphthalene 1,2-dioxygenase Alpha Subunit, Chain A, domain 1"/>
    <property type="match status" value="2"/>
</dbReference>
<dbReference type="GO" id="GO:0016705">
    <property type="term" value="F:oxidoreductase activity, acting on paired donors, with incorporation or reduction of molecular oxygen"/>
    <property type="evidence" value="ECO:0007669"/>
    <property type="project" value="UniProtKB-ARBA"/>
</dbReference>
<dbReference type="PANTHER" id="PTHR43756">
    <property type="entry name" value="CHOLINE MONOOXYGENASE, CHLOROPLASTIC"/>
    <property type="match status" value="1"/>
</dbReference>
<dbReference type="EMBL" id="JADEXG010000018">
    <property type="protein sequence ID" value="MBE9077581.1"/>
    <property type="molecule type" value="Genomic_DNA"/>
</dbReference>
<keyword evidence="10" id="KW-1185">Reference proteome</keyword>
<proteinExistence type="predicted"/>
<protein>
    <submittedName>
        <fullName evidence="9">Aromatic ring-hydroxylating dioxygenase subunit alpha</fullName>
    </submittedName>
</protein>
<evidence type="ECO:0000313" key="10">
    <source>
        <dbReference type="Proteomes" id="UP000636505"/>
    </source>
</evidence>
<evidence type="ECO:0000256" key="2">
    <source>
        <dbReference type="ARBA" id="ARBA00022714"/>
    </source>
</evidence>
<dbReference type="AlphaFoldDB" id="A0A8J7ANW0"/>
<dbReference type="PRINTS" id="PR00090">
    <property type="entry name" value="RNGDIOXGNASE"/>
</dbReference>
<evidence type="ECO:0000256" key="4">
    <source>
        <dbReference type="ARBA" id="ARBA00023002"/>
    </source>
</evidence>
<keyword evidence="9" id="KW-0223">Dioxygenase</keyword>
<evidence type="ECO:0000256" key="3">
    <source>
        <dbReference type="ARBA" id="ARBA00022723"/>
    </source>
</evidence>
<keyword evidence="4" id="KW-0560">Oxidoreductase</keyword>
<name>A0A8J7ANW0_9CYAN</name>
<evidence type="ECO:0000313" key="9">
    <source>
        <dbReference type="EMBL" id="MBE9077581.1"/>
    </source>
</evidence>
<keyword evidence="2" id="KW-0001">2Fe-2S</keyword>
<dbReference type="GO" id="GO:0051213">
    <property type="term" value="F:dioxygenase activity"/>
    <property type="evidence" value="ECO:0007669"/>
    <property type="project" value="UniProtKB-KW"/>
</dbReference>
<feature type="domain" description="Rieske" evidence="8">
    <location>
        <begin position="42"/>
        <end position="147"/>
    </location>
</feature>
<dbReference type="InterPro" id="IPR001663">
    <property type="entry name" value="Rng_hydr_dOase-A"/>
</dbReference>
<keyword evidence="7" id="KW-0520">NAD</keyword>
<dbReference type="SUPFAM" id="SSF50022">
    <property type="entry name" value="ISP domain"/>
    <property type="match status" value="1"/>
</dbReference>
<dbReference type="Gene3D" id="2.102.10.10">
    <property type="entry name" value="Rieske [2Fe-2S] iron-sulphur domain"/>
    <property type="match status" value="1"/>
</dbReference>
<accession>A0A8J7ANW0</accession>
<evidence type="ECO:0000259" key="8">
    <source>
        <dbReference type="PROSITE" id="PS51296"/>
    </source>
</evidence>
<gene>
    <name evidence="9" type="ORF">IQ241_09775</name>
</gene>
<dbReference type="RefSeq" id="WP_193906506.1">
    <property type="nucleotide sequence ID" value="NZ_JADEXG010000018.1"/>
</dbReference>
<evidence type="ECO:0000256" key="1">
    <source>
        <dbReference type="ARBA" id="ARBA00001962"/>
    </source>
</evidence>
<dbReference type="GO" id="GO:0005506">
    <property type="term" value="F:iron ion binding"/>
    <property type="evidence" value="ECO:0007669"/>
    <property type="project" value="InterPro"/>
</dbReference>
<dbReference type="InterPro" id="IPR015881">
    <property type="entry name" value="ARHD_Rieske_2Fe_2S"/>
</dbReference>
<dbReference type="PROSITE" id="PS51296">
    <property type="entry name" value="RIESKE"/>
    <property type="match status" value="1"/>
</dbReference>
<dbReference type="CDD" id="cd03469">
    <property type="entry name" value="Rieske_RO_Alpha_N"/>
    <property type="match status" value="1"/>
</dbReference>
<dbReference type="Pfam" id="PF00848">
    <property type="entry name" value="Ring_hydroxyl_A"/>
    <property type="match status" value="1"/>
</dbReference>
<reference evidence="9" key="1">
    <citation type="submission" date="2020-10" db="EMBL/GenBank/DDBJ databases">
        <authorList>
            <person name="Castelo-Branco R."/>
            <person name="Eusebio N."/>
            <person name="Adriana R."/>
            <person name="Vieira A."/>
            <person name="Brugerolle De Fraissinette N."/>
            <person name="Rezende De Castro R."/>
            <person name="Schneider M.P."/>
            <person name="Vasconcelos V."/>
            <person name="Leao P.N."/>
        </authorList>
    </citation>
    <scope>NUCLEOTIDE SEQUENCE</scope>
    <source>
        <strain evidence="9">LEGE 07310</strain>
    </source>
</reference>
<dbReference type="PANTHER" id="PTHR43756:SF5">
    <property type="entry name" value="CHOLINE MONOOXYGENASE, CHLOROPLASTIC"/>
    <property type="match status" value="1"/>
</dbReference>
<dbReference type="Pfam" id="PF00355">
    <property type="entry name" value="Rieske"/>
    <property type="match status" value="1"/>
</dbReference>
<comment type="cofactor">
    <cofactor evidence="1">
        <name>Fe cation</name>
        <dbReference type="ChEBI" id="CHEBI:24875"/>
    </cofactor>
</comment>
<keyword evidence="6" id="KW-0411">Iron-sulfur</keyword>
<dbReference type="PROSITE" id="PS00570">
    <property type="entry name" value="RING_HYDROXYL_ALPHA"/>
    <property type="match status" value="1"/>
</dbReference>
<evidence type="ECO:0000256" key="5">
    <source>
        <dbReference type="ARBA" id="ARBA00023004"/>
    </source>
</evidence>
<evidence type="ECO:0000256" key="6">
    <source>
        <dbReference type="ARBA" id="ARBA00023014"/>
    </source>
</evidence>
<dbReference type="InterPro" id="IPR017941">
    <property type="entry name" value="Rieske_2Fe-2S"/>
</dbReference>